<dbReference type="Pfam" id="PF01613">
    <property type="entry name" value="Flavin_Reduct"/>
    <property type="match status" value="1"/>
</dbReference>
<organism evidence="6 7">
    <name type="scientific">Lysobacter hankyongensis</name>
    <dbReference type="NCBI Taxonomy" id="1176535"/>
    <lineage>
        <taxon>Bacteria</taxon>
        <taxon>Pseudomonadati</taxon>
        <taxon>Pseudomonadota</taxon>
        <taxon>Gammaproteobacteria</taxon>
        <taxon>Lysobacterales</taxon>
        <taxon>Lysobacteraceae</taxon>
        <taxon>Lysobacter</taxon>
    </lineage>
</organism>
<accession>A0ABP9ALV5</accession>
<dbReference type="RefSeq" id="WP_345301487.1">
    <property type="nucleotide sequence ID" value="NZ_BAABJE010000001.1"/>
</dbReference>
<evidence type="ECO:0000256" key="2">
    <source>
        <dbReference type="ARBA" id="ARBA00022630"/>
    </source>
</evidence>
<gene>
    <name evidence="6" type="ORF">GCM10023307_02850</name>
</gene>
<keyword evidence="2" id="KW-0285">Flavoprotein</keyword>
<dbReference type="InterPro" id="IPR002563">
    <property type="entry name" value="Flavin_Rdtase-like_dom"/>
</dbReference>
<evidence type="ECO:0000256" key="1">
    <source>
        <dbReference type="ARBA" id="ARBA00001917"/>
    </source>
</evidence>
<comment type="similarity">
    <text evidence="4">Belongs to the flavoredoxin family.</text>
</comment>
<evidence type="ECO:0000256" key="3">
    <source>
        <dbReference type="ARBA" id="ARBA00022643"/>
    </source>
</evidence>
<dbReference type="SUPFAM" id="SSF50475">
    <property type="entry name" value="FMN-binding split barrel"/>
    <property type="match status" value="1"/>
</dbReference>
<protein>
    <submittedName>
        <fullName evidence="6">Flavin reductase family protein</fullName>
    </submittedName>
</protein>
<evidence type="ECO:0000256" key="4">
    <source>
        <dbReference type="ARBA" id="ARBA00038054"/>
    </source>
</evidence>
<keyword evidence="3" id="KW-0288">FMN</keyword>
<evidence type="ECO:0000259" key="5">
    <source>
        <dbReference type="SMART" id="SM00903"/>
    </source>
</evidence>
<comment type="caution">
    <text evidence="6">The sequence shown here is derived from an EMBL/GenBank/DDBJ whole genome shotgun (WGS) entry which is preliminary data.</text>
</comment>
<keyword evidence="7" id="KW-1185">Reference proteome</keyword>
<comment type="cofactor">
    <cofactor evidence="1">
        <name>FMN</name>
        <dbReference type="ChEBI" id="CHEBI:58210"/>
    </cofactor>
</comment>
<proteinExistence type="inferred from homology"/>
<dbReference type="PANTHER" id="PTHR33798:SF5">
    <property type="entry name" value="FLAVIN REDUCTASE LIKE DOMAIN-CONTAINING PROTEIN"/>
    <property type="match status" value="1"/>
</dbReference>
<name>A0ABP9ALV5_9GAMM</name>
<dbReference type="EMBL" id="BAABJE010000001">
    <property type="protein sequence ID" value="GAA4781815.1"/>
    <property type="molecule type" value="Genomic_DNA"/>
</dbReference>
<dbReference type="Gene3D" id="2.30.110.10">
    <property type="entry name" value="Electron Transport, Fmn-binding Protein, Chain A"/>
    <property type="match status" value="1"/>
</dbReference>
<evidence type="ECO:0000313" key="7">
    <source>
        <dbReference type="Proteomes" id="UP001499959"/>
    </source>
</evidence>
<reference evidence="7" key="1">
    <citation type="journal article" date="2019" name="Int. J. Syst. Evol. Microbiol.">
        <title>The Global Catalogue of Microorganisms (GCM) 10K type strain sequencing project: providing services to taxonomists for standard genome sequencing and annotation.</title>
        <authorList>
            <consortium name="The Broad Institute Genomics Platform"/>
            <consortium name="The Broad Institute Genome Sequencing Center for Infectious Disease"/>
            <person name="Wu L."/>
            <person name="Ma J."/>
        </authorList>
    </citation>
    <scope>NUCLEOTIDE SEQUENCE [LARGE SCALE GENOMIC DNA]</scope>
    <source>
        <strain evidence="7">JCM 18204</strain>
    </source>
</reference>
<dbReference type="Proteomes" id="UP001499959">
    <property type="component" value="Unassembled WGS sequence"/>
</dbReference>
<dbReference type="PANTHER" id="PTHR33798">
    <property type="entry name" value="FLAVOPROTEIN OXYGENASE"/>
    <property type="match status" value="1"/>
</dbReference>
<evidence type="ECO:0000313" key="6">
    <source>
        <dbReference type="EMBL" id="GAA4781815.1"/>
    </source>
</evidence>
<sequence length="202" mass="21551">MRLDFAALGAAEAYRWMTATVTPRPIAWVSTRSADGVDNLAPFSFFQVVCDAPPTLMLSIGARADGGEKDTLRNLRERGELVIQLVSMAQADAMNATAAGFPHGVSEFERCGVAAMPSERVAPPRVAGAAVAFECALASIQPYPEERPSHHLVFAEALLAHIDDAALGDARHIDPAKLDLIGRLGGSAYATTRDVFHLKRPG</sequence>
<feature type="domain" description="Flavin reductase like" evidence="5">
    <location>
        <begin position="19"/>
        <end position="172"/>
    </location>
</feature>
<dbReference type="InterPro" id="IPR012349">
    <property type="entry name" value="Split_barrel_FMN-bd"/>
</dbReference>
<dbReference type="SMART" id="SM00903">
    <property type="entry name" value="Flavin_Reduct"/>
    <property type="match status" value="1"/>
</dbReference>